<keyword evidence="1" id="KW-0547">Nucleotide-binding</keyword>
<dbReference type="SUPFAM" id="SSF52540">
    <property type="entry name" value="P-loop containing nucleoside triphosphate hydrolases"/>
    <property type="match status" value="1"/>
</dbReference>
<dbReference type="Proteomes" id="UP000202420">
    <property type="component" value="Segment"/>
</dbReference>
<evidence type="ECO:0000259" key="4">
    <source>
        <dbReference type="PROSITE" id="PS51206"/>
    </source>
</evidence>
<dbReference type="PROSITE" id="PS51206">
    <property type="entry name" value="SF3_HELICASE_1"/>
    <property type="match status" value="1"/>
</dbReference>
<dbReference type="Gene3D" id="3.40.50.300">
    <property type="entry name" value="P-loop containing nucleotide triphosphate hydrolases"/>
    <property type="match status" value="1"/>
</dbReference>
<feature type="region of interest" description="Disordered" evidence="3">
    <location>
        <begin position="541"/>
        <end position="563"/>
    </location>
</feature>
<organism evidence="5 6">
    <name type="scientific">Chlorovirus heliozoae</name>
    <dbReference type="NCBI Taxonomy" id="322019"/>
    <lineage>
        <taxon>Viruses</taxon>
        <taxon>Varidnaviria</taxon>
        <taxon>Bamfordvirae</taxon>
        <taxon>Nucleocytoviricota</taxon>
        <taxon>Megaviricetes</taxon>
        <taxon>Algavirales</taxon>
        <taxon>Phycodnaviridae</taxon>
        <taxon>Chlorovirus</taxon>
    </lineage>
</organism>
<dbReference type="InterPro" id="IPR045455">
    <property type="entry name" value="NrS-1_pol-like_helicase"/>
</dbReference>
<dbReference type="KEGG" id="vg:5470560"/>
<evidence type="ECO:0000313" key="6">
    <source>
        <dbReference type="Proteomes" id="UP000202420"/>
    </source>
</evidence>
<feature type="compositionally biased region" description="Low complexity" evidence="3">
    <location>
        <begin position="541"/>
        <end position="550"/>
    </location>
</feature>
<keyword evidence="6" id="KW-1185">Reference proteome</keyword>
<feature type="domain" description="SF3 helicase" evidence="4">
    <location>
        <begin position="354"/>
        <end position="511"/>
    </location>
</feature>
<name>A7K826_9PHYC</name>
<dbReference type="RefSeq" id="YP_001426547.1">
    <property type="nucleotide sequence ID" value="NC_008724.1"/>
</dbReference>
<sequence length="598" mass="68885">MVTNTPKKNMKSSKEEEQAAELSIITGIKRLGVDDCLERLENMCQSWRLYETTATFESQIISMFGALDVNFDDDLIDAVSTDRGYFGLREVNDKIKKSELEAMTLFHRLRELNLLPTKNDDNETHHDSLKKITKILEMIFYTKKVVLSSYQAKIAVHQLAAEEGVVDLNPDIDSVLGSWNLRFRMVGDDVSQFQELLLYLLDCAMENGYRKQDGFLYEPIVIDGRNMHSYRQVYEIKEFVYSRLRKEISFEHWSKGTQNMKNISSAVEYLTNCHDTQLPVLHKSRGTYAFTNGVYIASEDRFHCFETSETPLSDSVVACKFFEMKFDNTQYDDWFDIPTPHLDSVMNHQQWPKEVQMWLLCLIGRVLYRTNEIDSWQVCPFFVGLAGTGKSLLVLKVIKQFFETVDVGILSNNIERKFGISAFYDKMLVCAPEIRNDLAIEQAEFQSIVSGEEISVAVKFQKAFLQEWDVPIVLAGNEVPGWADAGGSIQRRLVVFEFKQPVKEGDMKLSEKLYREMPNIIRRRTRRTGTLRTCMLTRTSGRCSRSTSSTPARQSRARRTLSRASYHRSTLPWARTAWCLSRTSRAHSRTTPLPTLCT</sequence>
<dbReference type="InterPro" id="IPR014015">
    <property type="entry name" value="Helicase_SF3_DNA-vir"/>
</dbReference>
<accession>A7K826</accession>
<dbReference type="InterPro" id="IPR014818">
    <property type="entry name" value="Phage/plasmid_primase_P4_C"/>
</dbReference>
<protein>
    <submittedName>
        <fullName evidence="5">Uncharacterized protein Z066R</fullName>
    </submittedName>
</protein>
<evidence type="ECO:0000256" key="3">
    <source>
        <dbReference type="SAM" id="MobiDB-lite"/>
    </source>
</evidence>
<gene>
    <name evidence="5" type="primary">Z066R</name>
    <name evidence="5" type="ORF">ATCV1_Z066R</name>
</gene>
<dbReference type="InterPro" id="IPR027417">
    <property type="entry name" value="P-loop_NTPase"/>
</dbReference>
<evidence type="ECO:0000256" key="2">
    <source>
        <dbReference type="ARBA" id="ARBA00022840"/>
    </source>
</evidence>
<dbReference type="OrthoDB" id="844at10239"/>
<keyword evidence="2" id="KW-0067">ATP-binding</keyword>
<evidence type="ECO:0000313" key="5">
    <source>
        <dbReference type="EMBL" id="ABT16200.1"/>
    </source>
</evidence>
<dbReference type="Pfam" id="PF19263">
    <property type="entry name" value="DUF5906"/>
    <property type="match status" value="1"/>
</dbReference>
<evidence type="ECO:0000256" key="1">
    <source>
        <dbReference type="ARBA" id="ARBA00022741"/>
    </source>
</evidence>
<reference evidence="5 6" key="1">
    <citation type="submission" date="2006-09" db="EMBL/GenBank/DDBJ databases">
        <title>Sequence and annotation of the 288-kb ATCV-1 virus that infects an endosymbiotic Chlorella strain of the heliozoon Acanthocystis turfacea.</title>
        <authorList>
            <person name="Fitzgerald L.A."/>
            <person name="Graves M.V."/>
            <person name="Li X."/>
            <person name="Pfitzner A.J.P."/>
            <person name="Hartigan J."/>
            <person name="Van Etten J.L."/>
        </authorList>
    </citation>
    <scope>NUCLEOTIDE SEQUENCE [LARGE SCALE GENOMIC DNA]</scope>
    <source>
        <strain evidence="5 6">ATCV-1</strain>
    </source>
</reference>
<proteinExistence type="predicted"/>
<dbReference type="GO" id="GO:0005524">
    <property type="term" value="F:ATP binding"/>
    <property type="evidence" value="ECO:0007669"/>
    <property type="project" value="UniProtKB-KW"/>
</dbReference>
<dbReference type="EMBL" id="EF101928">
    <property type="protein sequence ID" value="ABT16200.1"/>
    <property type="molecule type" value="Genomic_DNA"/>
</dbReference>
<dbReference type="GeneID" id="5470560"/>
<dbReference type="Pfam" id="PF08706">
    <property type="entry name" value="D5_N"/>
    <property type="match status" value="1"/>
</dbReference>